<feature type="domain" description="NAD(P)-binding" evidence="1">
    <location>
        <begin position="8"/>
        <end position="141"/>
    </location>
</feature>
<keyword evidence="3" id="KW-1185">Reference proteome</keyword>
<dbReference type="Proteomes" id="UP001432062">
    <property type="component" value="Chromosome"/>
</dbReference>
<evidence type="ECO:0000313" key="3">
    <source>
        <dbReference type="Proteomes" id="UP001432062"/>
    </source>
</evidence>
<reference evidence="2" key="1">
    <citation type="submission" date="2022-10" db="EMBL/GenBank/DDBJ databases">
        <title>The complete genomes of actinobacterial strains from the NBC collection.</title>
        <authorList>
            <person name="Joergensen T.S."/>
            <person name="Alvarez Arevalo M."/>
            <person name="Sterndorff E.B."/>
            <person name="Faurdal D."/>
            <person name="Vuksanovic O."/>
            <person name="Mourched A.-S."/>
            <person name="Charusanti P."/>
            <person name="Shaw S."/>
            <person name="Blin K."/>
            <person name="Weber T."/>
        </authorList>
    </citation>
    <scope>NUCLEOTIDE SEQUENCE</scope>
    <source>
        <strain evidence="2">NBC_01482</strain>
    </source>
</reference>
<dbReference type="InterPro" id="IPR016040">
    <property type="entry name" value="NAD(P)-bd_dom"/>
</dbReference>
<dbReference type="PANTHER" id="PTHR12126:SF11">
    <property type="entry name" value="NADH DEHYDROGENASE [UBIQUINONE] 1 ALPHA SUBCOMPLEX SUBUNIT 9, MITOCHONDRIAL"/>
    <property type="match status" value="1"/>
</dbReference>
<accession>A0ABZ1YMS3</accession>
<dbReference type="InterPro" id="IPR051207">
    <property type="entry name" value="ComplexI_NDUFA9_subunit"/>
</dbReference>
<proteinExistence type="predicted"/>
<dbReference type="Gene3D" id="3.40.50.720">
    <property type="entry name" value="NAD(P)-binding Rossmann-like Domain"/>
    <property type="match status" value="1"/>
</dbReference>
<sequence length="251" mass="26507">MTTILLTGGTGTLGRHVTPLLVEAGFKIRMLSRNSHESSDGIEFVTGDLLEGTGVEAAVDGTEIILHLAGGPKGDDAATRHLVDAAAKAGVQHIVYIGVVGAGKLPIGYFQAKFAAEQAIIESGVPYTILRAAQFHDLALKTARAMAKSPIVPAPGAVLWQPVDSREVAARLVELTRGAPAGRVPDLVGPAVYTMAELIRGYLKAEGKRRLFLPVPVPGKIGRAYRAKENLTLDGATVGELTWENFLAEQV</sequence>
<evidence type="ECO:0000313" key="2">
    <source>
        <dbReference type="EMBL" id="WUV43054.1"/>
    </source>
</evidence>
<dbReference type="RefSeq" id="WP_329405628.1">
    <property type="nucleotide sequence ID" value="NZ_CP109441.1"/>
</dbReference>
<dbReference type="EMBL" id="CP109441">
    <property type="protein sequence ID" value="WUV43054.1"/>
    <property type="molecule type" value="Genomic_DNA"/>
</dbReference>
<organism evidence="2 3">
    <name type="scientific">Nocardia vinacea</name>
    <dbReference type="NCBI Taxonomy" id="96468"/>
    <lineage>
        <taxon>Bacteria</taxon>
        <taxon>Bacillati</taxon>
        <taxon>Actinomycetota</taxon>
        <taxon>Actinomycetes</taxon>
        <taxon>Mycobacteriales</taxon>
        <taxon>Nocardiaceae</taxon>
        <taxon>Nocardia</taxon>
    </lineage>
</organism>
<name>A0ABZ1YMS3_9NOCA</name>
<protein>
    <submittedName>
        <fullName evidence="2">NAD(P)H-binding protein</fullName>
    </submittedName>
</protein>
<dbReference type="Pfam" id="PF13460">
    <property type="entry name" value="NAD_binding_10"/>
    <property type="match status" value="1"/>
</dbReference>
<dbReference type="InterPro" id="IPR036291">
    <property type="entry name" value="NAD(P)-bd_dom_sf"/>
</dbReference>
<dbReference type="PANTHER" id="PTHR12126">
    <property type="entry name" value="NADH-UBIQUINONE OXIDOREDUCTASE 39 KDA SUBUNIT-RELATED"/>
    <property type="match status" value="1"/>
</dbReference>
<dbReference type="SUPFAM" id="SSF51735">
    <property type="entry name" value="NAD(P)-binding Rossmann-fold domains"/>
    <property type="match status" value="1"/>
</dbReference>
<evidence type="ECO:0000259" key="1">
    <source>
        <dbReference type="Pfam" id="PF13460"/>
    </source>
</evidence>
<gene>
    <name evidence="2" type="ORF">OG563_27915</name>
</gene>